<keyword evidence="7 8" id="KW-0472">Membrane</keyword>
<dbReference type="GO" id="GO:0016763">
    <property type="term" value="F:pentosyltransferase activity"/>
    <property type="evidence" value="ECO:0007669"/>
    <property type="project" value="TreeGrafter"/>
</dbReference>
<feature type="transmembrane region" description="Helical" evidence="8">
    <location>
        <begin position="138"/>
        <end position="157"/>
    </location>
</feature>
<protein>
    <submittedName>
        <fullName evidence="9">Glycosyltransferase family 39 protein</fullName>
    </submittedName>
</protein>
<keyword evidence="4" id="KW-0808">Transferase</keyword>
<keyword evidence="3" id="KW-0328">Glycosyltransferase</keyword>
<evidence type="ECO:0000313" key="9">
    <source>
        <dbReference type="EMBL" id="MBK9981316.1"/>
    </source>
</evidence>
<comment type="caution">
    <text evidence="9">The sequence shown here is derived from an EMBL/GenBank/DDBJ whole genome shotgun (WGS) entry which is preliminary data.</text>
</comment>
<evidence type="ECO:0000256" key="4">
    <source>
        <dbReference type="ARBA" id="ARBA00022679"/>
    </source>
</evidence>
<evidence type="ECO:0000256" key="3">
    <source>
        <dbReference type="ARBA" id="ARBA00022676"/>
    </source>
</evidence>
<feature type="transmembrane region" description="Helical" evidence="8">
    <location>
        <begin position="83"/>
        <end position="103"/>
    </location>
</feature>
<proteinExistence type="predicted"/>
<dbReference type="Proteomes" id="UP000808337">
    <property type="component" value="Unassembled WGS sequence"/>
</dbReference>
<feature type="transmembrane region" description="Helical" evidence="8">
    <location>
        <begin position="12"/>
        <end position="34"/>
    </location>
</feature>
<dbReference type="GO" id="GO:0009103">
    <property type="term" value="P:lipopolysaccharide biosynthetic process"/>
    <property type="evidence" value="ECO:0007669"/>
    <property type="project" value="UniProtKB-ARBA"/>
</dbReference>
<evidence type="ECO:0000313" key="10">
    <source>
        <dbReference type="Proteomes" id="UP000808337"/>
    </source>
</evidence>
<reference evidence="9 10" key="1">
    <citation type="submission" date="2020-10" db="EMBL/GenBank/DDBJ databases">
        <title>Connecting structure to function with the recovery of over 1000 high-quality activated sludge metagenome-assembled genomes encoding full-length rRNA genes using long-read sequencing.</title>
        <authorList>
            <person name="Singleton C.M."/>
            <person name="Petriglieri F."/>
            <person name="Kristensen J.M."/>
            <person name="Kirkegaard R.H."/>
            <person name="Michaelsen T.Y."/>
            <person name="Andersen M.H."/>
            <person name="Karst S.M."/>
            <person name="Dueholm M.S."/>
            <person name="Nielsen P.H."/>
            <person name="Albertsen M."/>
        </authorList>
    </citation>
    <scope>NUCLEOTIDE SEQUENCE [LARGE SCALE GENOMIC DNA]</scope>
    <source>
        <strain evidence="9">Ribe_18-Q3-R11-54_MAXAC.273</strain>
    </source>
</reference>
<dbReference type="EMBL" id="JADKGY010000001">
    <property type="protein sequence ID" value="MBK9981316.1"/>
    <property type="molecule type" value="Genomic_DNA"/>
</dbReference>
<evidence type="ECO:0000256" key="1">
    <source>
        <dbReference type="ARBA" id="ARBA00004651"/>
    </source>
</evidence>
<evidence type="ECO:0000256" key="2">
    <source>
        <dbReference type="ARBA" id="ARBA00022475"/>
    </source>
</evidence>
<keyword evidence="6 8" id="KW-1133">Transmembrane helix</keyword>
<dbReference type="GO" id="GO:0010041">
    <property type="term" value="P:response to iron(III) ion"/>
    <property type="evidence" value="ECO:0007669"/>
    <property type="project" value="TreeGrafter"/>
</dbReference>
<feature type="transmembrane region" description="Helical" evidence="8">
    <location>
        <begin position="210"/>
        <end position="227"/>
    </location>
</feature>
<evidence type="ECO:0000256" key="6">
    <source>
        <dbReference type="ARBA" id="ARBA00022989"/>
    </source>
</evidence>
<feature type="transmembrane region" description="Helical" evidence="8">
    <location>
        <begin position="272"/>
        <end position="290"/>
    </location>
</feature>
<organism evidence="9 10">
    <name type="scientific">Candidatus Opimibacter skivensis</name>
    <dbReference type="NCBI Taxonomy" id="2982028"/>
    <lineage>
        <taxon>Bacteria</taxon>
        <taxon>Pseudomonadati</taxon>
        <taxon>Bacteroidota</taxon>
        <taxon>Saprospiria</taxon>
        <taxon>Saprospirales</taxon>
        <taxon>Saprospiraceae</taxon>
        <taxon>Candidatus Opimibacter</taxon>
    </lineage>
</organism>
<dbReference type="InterPro" id="IPR050297">
    <property type="entry name" value="LipidA_mod_glycosyltrf_83"/>
</dbReference>
<feature type="transmembrane region" description="Helical" evidence="8">
    <location>
        <begin position="115"/>
        <end position="132"/>
    </location>
</feature>
<keyword evidence="2" id="KW-1003">Cell membrane</keyword>
<keyword evidence="5 8" id="KW-0812">Transmembrane</keyword>
<name>A0A9D7SS80_9BACT</name>
<gene>
    <name evidence="9" type="ORF">IPP15_02640</name>
</gene>
<feature type="transmembrane region" description="Helical" evidence="8">
    <location>
        <begin position="327"/>
        <end position="343"/>
    </location>
</feature>
<dbReference type="AlphaFoldDB" id="A0A9D7SS80"/>
<feature type="transmembrane region" description="Helical" evidence="8">
    <location>
        <begin position="296"/>
        <end position="315"/>
    </location>
</feature>
<sequence length="485" mass="56658">MLPKIKLSVWDYIAILICSVPAFYLLGSPAIYIWDEAVYANASLDMSQGHHWWVPEQAAYNTKPPLVLWLQAISLKCFPWPEFAVRLPSALSVTGILIMLSMALKRWGFTQWTRIFVLVCFVGNEGFIRHHIGRTGDLDAVMSFFVFGYSLIVLDAIHFNRWRKRHLILFFLMVIFSFYAKSIAGWMMLGPIGIIWILSPMRNVLWSKQFFLGGILSAVICMFYYVSRESIQPEFMRLAWHSEYLRMFSNVMPWHEHGFGYYFKNFVSLHTYTPWIFFLLAGIGYSLFILKSKSVNGHLLRWIIISLSYMLLISIPADKLEWYDAPVYPFFALILGTVSGHLADRIPNWWKITMLIPILFIFWRKINFILSDTRPRHPFEYEGAILRQIEDVDSVKVFMPVQTPEHRLQLDFYRKFIFQKTGNEIKVFDRTNDLLTGDHIIVSNENVKKVNDNFNVDTLKSWDGLGYELKILTLSSSDTLKIQSQ</sequence>
<dbReference type="PANTHER" id="PTHR33908">
    <property type="entry name" value="MANNOSYLTRANSFERASE YKCB-RELATED"/>
    <property type="match status" value="1"/>
</dbReference>
<feature type="transmembrane region" description="Helical" evidence="8">
    <location>
        <begin position="349"/>
        <end position="366"/>
    </location>
</feature>
<accession>A0A9D7SS80</accession>
<dbReference type="GO" id="GO:0005886">
    <property type="term" value="C:plasma membrane"/>
    <property type="evidence" value="ECO:0007669"/>
    <property type="project" value="UniProtKB-SubCell"/>
</dbReference>
<evidence type="ECO:0000256" key="5">
    <source>
        <dbReference type="ARBA" id="ARBA00022692"/>
    </source>
</evidence>
<feature type="transmembrane region" description="Helical" evidence="8">
    <location>
        <begin position="169"/>
        <end position="198"/>
    </location>
</feature>
<comment type="subcellular location">
    <subcellularLocation>
        <location evidence="1">Cell membrane</location>
        <topology evidence="1">Multi-pass membrane protein</topology>
    </subcellularLocation>
</comment>
<evidence type="ECO:0000256" key="8">
    <source>
        <dbReference type="SAM" id="Phobius"/>
    </source>
</evidence>
<evidence type="ECO:0000256" key="7">
    <source>
        <dbReference type="ARBA" id="ARBA00023136"/>
    </source>
</evidence>
<dbReference type="PANTHER" id="PTHR33908:SF3">
    <property type="entry name" value="UNDECAPRENYL PHOSPHATE-ALPHA-4-AMINO-4-DEOXY-L-ARABINOSE ARABINOSYL TRANSFERASE"/>
    <property type="match status" value="1"/>
</dbReference>